<evidence type="ECO:0000313" key="2">
    <source>
        <dbReference type="Proteomes" id="UP000826195"/>
    </source>
</evidence>
<name>A0AAV7IM02_COTGL</name>
<proteinExistence type="predicted"/>
<organism evidence="1 2">
    <name type="scientific">Cotesia glomerata</name>
    <name type="common">Lepidopteran parasitic wasp</name>
    <name type="synonym">Apanteles glomeratus</name>
    <dbReference type="NCBI Taxonomy" id="32391"/>
    <lineage>
        <taxon>Eukaryota</taxon>
        <taxon>Metazoa</taxon>
        <taxon>Ecdysozoa</taxon>
        <taxon>Arthropoda</taxon>
        <taxon>Hexapoda</taxon>
        <taxon>Insecta</taxon>
        <taxon>Pterygota</taxon>
        <taxon>Neoptera</taxon>
        <taxon>Endopterygota</taxon>
        <taxon>Hymenoptera</taxon>
        <taxon>Apocrita</taxon>
        <taxon>Ichneumonoidea</taxon>
        <taxon>Braconidae</taxon>
        <taxon>Microgastrinae</taxon>
        <taxon>Cotesia</taxon>
    </lineage>
</organism>
<dbReference type="EMBL" id="JAHXZJ010001492">
    <property type="protein sequence ID" value="KAH0552765.1"/>
    <property type="molecule type" value="Genomic_DNA"/>
</dbReference>
<reference evidence="1 2" key="1">
    <citation type="journal article" date="2021" name="J. Hered.">
        <title>A chromosome-level genome assembly of the parasitoid wasp, Cotesia glomerata (Hymenoptera: Braconidae).</title>
        <authorList>
            <person name="Pinto B.J."/>
            <person name="Weis J.J."/>
            <person name="Gamble T."/>
            <person name="Ode P.J."/>
            <person name="Paul R."/>
            <person name="Zaspel J.M."/>
        </authorList>
    </citation>
    <scope>NUCLEOTIDE SEQUENCE [LARGE SCALE GENOMIC DNA]</scope>
    <source>
        <strain evidence="1">CgM1</strain>
    </source>
</reference>
<dbReference type="Proteomes" id="UP000826195">
    <property type="component" value="Unassembled WGS sequence"/>
</dbReference>
<accession>A0AAV7IM02</accession>
<dbReference type="AlphaFoldDB" id="A0AAV7IM02"/>
<protein>
    <submittedName>
        <fullName evidence="1">Uncharacterized protein</fullName>
    </submittedName>
</protein>
<gene>
    <name evidence="1" type="ORF">KQX54_014918</name>
</gene>
<evidence type="ECO:0000313" key="1">
    <source>
        <dbReference type="EMBL" id="KAH0552765.1"/>
    </source>
</evidence>
<keyword evidence="2" id="KW-1185">Reference proteome</keyword>
<comment type="caution">
    <text evidence="1">The sequence shown here is derived from an EMBL/GenBank/DDBJ whole genome shotgun (WGS) entry which is preliminary data.</text>
</comment>
<sequence>MSASCSSSWYYLNQIAADVEAPDDPSVGFDQPGDHHRLMQISRNTKCVYKSTEQDSGDRRVEIHYHQQQLQQNSGVGERSGGLGPCSVAMVLAPLRMPAAVLGAGALAAATTIPDGERSRRIGWLFRL</sequence>